<dbReference type="EMBL" id="SPAZ01000344">
    <property type="protein sequence ID" value="TQE17194.1"/>
    <property type="molecule type" value="Genomic_DNA"/>
</dbReference>
<organism evidence="2 3">
    <name type="scientific">Streptomyces ipomoeae</name>
    <dbReference type="NCBI Taxonomy" id="103232"/>
    <lineage>
        <taxon>Bacteria</taxon>
        <taxon>Bacillati</taxon>
        <taxon>Actinomycetota</taxon>
        <taxon>Actinomycetes</taxon>
        <taxon>Kitasatosporales</taxon>
        <taxon>Streptomycetaceae</taxon>
        <taxon>Streptomyces</taxon>
    </lineage>
</organism>
<name>A0AAE9AWE5_9ACTN</name>
<evidence type="ECO:0000256" key="1">
    <source>
        <dbReference type="SAM" id="Phobius"/>
    </source>
</evidence>
<evidence type="ECO:0000313" key="3">
    <source>
        <dbReference type="Proteomes" id="UP000318720"/>
    </source>
</evidence>
<proteinExistence type="predicted"/>
<reference evidence="2 3" key="1">
    <citation type="submission" date="2019-03" db="EMBL/GenBank/DDBJ databases">
        <title>Comparative genomic analyses of the sweetpotato soil rot pathogen, Streptomyces ipomoeae.</title>
        <authorList>
            <person name="Ruschel Soares N."/>
            <person name="Badger J.H."/>
            <person name="Huguet-Tapia J.C."/>
            <person name="Clark C.A."/>
            <person name="Pettis G.S."/>
        </authorList>
    </citation>
    <scope>NUCLEOTIDE SEQUENCE [LARGE SCALE GENOMIC DNA]</scope>
    <source>
        <strain evidence="2 3">88-35</strain>
    </source>
</reference>
<accession>A0AAE9AWE5</accession>
<dbReference type="Proteomes" id="UP000318720">
    <property type="component" value="Unassembled WGS sequence"/>
</dbReference>
<feature type="transmembrane region" description="Helical" evidence="1">
    <location>
        <begin position="139"/>
        <end position="158"/>
    </location>
</feature>
<protein>
    <submittedName>
        <fullName evidence="2">Uncharacterized protein</fullName>
    </submittedName>
</protein>
<feature type="transmembrane region" description="Helical" evidence="1">
    <location>
        <begin position="35"/>
        <end position="56"/>
    </location>
</feature>
<evidence type="ECO:0000313" key="2">
    <source>
        <dbReference type="EMBL" id="TQE17194.1"/>
    </source>
</evidence>
<gene>
    <name evidence="2" type="ORF">Sipo8835_42330</name>
</gene>
<feature type="transmembrane region" description="Helical" evidence="1">
    <location>
        <begin position="109"/>
        <end position="127"/>
    </location>
</feature>
<sequence length="179" mass="18866">MRVCALAAPILLLLYGVLRWVDGLDGAHGPGLAWNVGHTLFLIAFVLFGLLTIGLRQLHPVGTARGRLVVNSATAAGLFGVGCFLWVILTDLFADLDEAAPLPEPLEMIGPLAFQIGMLTLLALLVAGRPRRLPLWSPLSVFAGFLLIAVDLDLLPVASPLVLAGLAPLARIPGPTART</sequence>
<keyword evidence="1" id="KW-1133">Transmembrane helix</keyword>
<feature type="transmembrane region" description="Helical" evidence="1">
    <location>
        <begin position="68"/>
        <end position="89"/>
    </location>
</feature>
<keyword evidence="1" id="KW-0472">Membrane</keyword>
<dbReference type="AlphaFoldDB" id="A0AAE9AWE5"/>
<keyword evidence="1" id="KW-0812">Transmembrane</keyword>
<comment type="caution">
    <text evidence="2">The sequence shown here is derived from an EMBL/GenBank/DDBJ whole genome shotgun (WGS) entry which is preliminary data.</text>
</comment>